<gene>
    <name evidence="2" type="ORF">CRHIZ90672A_00001103</name>
</gene>
<reference evidence="2" key="1">
    <citation type="submission" date="2021-10" db="EMBL/GenBank/DDBJ databases">
        <authorList>
            <person name="Piombo E."/>
        </authorList>
    </citation>
    <scope>NUCLEOTIDE SEQUENCE</scope>
</reference>
<name>A0A9N9Y9S9_9HYPO</name>
<evidence type="ECO:0000256" key="1">
    <source>
        <dbReference type="SAM" id="MobiDB-lite"/>
    </source>
</evidence>
<proteinExistence type="predicted"/>
<feature type="region of interest" description="Disordered" evidence="1">
    <location>
        <begin position="48"/>
        <end position="80"/>
    </location>
</feature>
<dbReference type="Proteomes" id="UP000696573">
    <property type="component" value="Unassembled WGS sequence"/>
</dbReference>
<protein>
    <submittedName>
        <fullName evidence="2">Uncharacterized protein</fullName>
    </submittedName>
</protein>
<organism evidence="2 3">
    <name type="scientific">Clonostachys rhizophaga</name>
    <dbReference type="NCBI Taxonomy" id="160324"/>
    <lineage>
        <taxon>Eukaryota</taxon>
        <taxon>Fungi</taxon>
        <taxon>Dikarya</taxon>
        <taxon>Ascomycota</taxon>
        <taxon>Pezizomycotina</taxon>
        <taxon>Sordariomycetes</taxon>
        <taxon>Hypocreomycetidae</taxon>
        <taxon>Hypocreales</taxon>
        <taxon>Bionectriaceae</taxon>
        <taxon>Clonostachys</taxon>
    </lineage>
</organism>
<feature type="region of interest" description="Disordered" evidence="1">
    <location>
        <begin position="1"/>
        <end position="22"/>
    </location>
</feature>
<dbReference type="EMBL" id="CABFNQ020000444">
    <property type="protein sequence ID" value="CAH0015259.1"/>
    <property type="molecule type" value="Genomic_DNA"/>
</dbReference>
<accession>A0A9N9Y9S9</accession>
<keyword evidence="3" id="KW-1185">Reference proteome</keyword>
<evidence type="ECO:0000313" key="3">
    <source>
        <dbReference type="Proteomes" id="UP000696573"/>
    </source>
</evidence>
<comment type="caution">
    <text evidence="2">The sequence shown here is derived from an EMBL/GenBank/DDBJ whole genome shotgun (WGS) entry which is preliminary data.</text>
</comment>
<sequence>MAGGSEIPIPPLAPKPSQGESFPFELTHLGLRALVSPSSGYWKLRHIKNGVGDGPTASQPESGKQDEVDVRKERKGGNHN</sequence>
<evidence type="ECO:0000313" key="2">
    <source>
        <dbReference type="EMBL" id="CAH0015259.1"/>
    </source>
</evidence>
<dbReference type="AlphaFoldDB" id="A0A9N9Y9S9"/>
<feature type="compositionally biased region" description="Basic and acidic residues" evidence="1">
    <location>
        <begin position="63"/>
        <end position="80"/>
    </location>
</feature>